<dbReference type="Proteomes" id="UP000053097">
    <property type="component" value="Unassembled WGS sequence"/>
</dbReference>
<accession>A0A026W1H1</accession>
<gene>
    <name evidence="1" type="ORF">X777_11929</name>
</gene>
<sequence length="154" mass="17317">MFAPTRTCMRLLAYVYLVTHKRAVPRREGPFRRRRPSAPKIHWRYFIPEDFYEPIYHTSTGGPTGLAALCAPRGPKESGRAAVPSVLFADMNRNEGPSGTKFNFLTMTSAHPSIPLGIGTARHSFVEEPPRTHTRIACVRRYKTLGILYAIVSC</sequence>
<evidence type="ECO:0000313" key="2">
    <source>
        <dbReference type="Proteomes" id="UP000053097"/>
    </source>
</evidence>
<dbReference type="AlphaFoldDB" id="A0A026W1H1"/>
<evidence type="ECO:0000313" key="1">
    <source>
        <dbReference type="EMBL" id="EZA49431.1"/>
    </source>
</evidence>
<proteinExistence type="predicted"/>
<name>A0A026W1H1_OOCBI</name>
<protein>
    <submittedName>
        <fullName evidence="1">Uncharacterized protein</fullName>
    </submittedName>
</protein>
<dbReference type="EMBL" id="KK107519">
    <property type="protein sequence ID" value="EZA49431.1"/>
    <property type="molecule type" value="Genomic_DNA"/>
</dbReference>
<reference evidence="1 2" key="1">
    <citation type="journal article" date="2014" name="Curr. Biol.">
        <title>The genome of the clonal raider ant Cerapachys biroi.</title>
        <authorList>
            <person name="Oxley P.R."/>
            <person name="Ji L."/>
            <person name="Fetter-Pruneda I."/>
            <person name="McKenzie S.K."/>
            <person name="Li C."/>
            <person name="Hu H."/>
            <person name="Zhang G."/>
            <person name="Kronauer D.J."/>
        </authorList>
    </citation>
    <scope>NUCLEOTIDE SEQUENCE [LARGE SCALE GENOMIC DNA]</scope>
</reference>
<organism evidence="1 2">
    <name type="scientific">Ooceraea biroi</name>
    <name type="common">Clonal raider ant</name>
    <name type="synonym">Cerapachys biroi</name>
    <dbReference type="NCBI Taxonomy" id="2015173"/>
    <lineage>
        <taxon>Eukaryota</taxon>
        <taxon>Metazoa</taxon>
        <taxon>Ecdysozoa</taxon>
        <taxon>Arthropoda</taxon>
        <taxon>Hexapoda</taxon>
        <taxon>Insecta</taxon>
        <taxon>Pterygota</taxon>
        <taxon>Neoptera</taxon>
        <taxon>Endopterygota</taxon>
        <taxon>Hymenoptera</taxon>
        <taxon>Apocrita</taxon>
        <taxon>Aculeata</taxon>
        <taxon>Formicoidea</taxon>
        <taxon>Formicidae</taxon>
        <taxon>Dorylinae</taxon>
        <taxon>Ooceraea</taxon>
    </lineage>
</organism>
<keyword evidence="2" id="KW-1185">Reference proteome</keyword>